<dbReference type="InterPro" id="IPR001054">
    <property type="entry name" value="A/G_cyclase"/>
</dbReference>
<gene>
    <name evidence="3" type="ORF">DCF25_13320</name>
</gene>
<dbReference type="EMBL" id="QBMC01000090">
    <property type="protein sequence ID" value="PZO15640.1"/>
    <property type="molecule type" value="Genomic_DNA"/>
</dbReference>
<dbReference type="PANTHER" id="PTHR43081:SF19">
    <property type="entry name" value="PH-SENSITIVE ADENYLATE CYCLASE RV1264"/>
    <property type="match status" value="1"/>
</dbReference>
<comment type="similarity">
    <text evidence="1">Belongs to the adenylyl cyclase class-3 family.</text>
</comment>
<dbReference type="InterPro" id="IPR050697">
    <property type="entry name" value="Adenylyl/Guanylyl_Cyclase_3/4"/>
</dbReference>
<evidence type="ECO:0000256" key="1">
    <source>
        <dbReference type="ARBA" id="ARBA00005381"/>
    </source>
</evidence>
<dbReference type="Pfam" id="PF00211">
    <property type="entry name" value="Guanylate_cyc"/>
    <property type="match status" value="1"/>
</dbReference>
<dbReference type="GO" id="GO:0035556">
    <property type="term" value="P:intracellular signal transduction"/>
    <property type="evidence" value="ECO:0007669"/>
    <property type="project" value="InterPro"/>
</dbReference>
<dbReference type="Proteomes" id="UP000249354">
    <property type="component" value="Unassembled WGS sequence"/>
</dbReference>
<organism evidence="3 4">
    <name type="scientific">Leptolyngbya foveolarum</name>
    <dbReference type="NCBI Taxonomy" id="47253"/>
    <lineage>
        <taxon>Bacteria</taxon>
        <taxon>Bacillati</taxon>
        <taxon>Cyanobacteriota</taxon>
        <taxon>Cyanophyceae</taxon>
        <taxon>Leptolyngbyales</taxon>
        <taxon>Leptolyngbyaceae</taxon>
        <taxon>Leptolyngbya group</taxon>
        <taxon>Leptolyngbya</taxon>
    </lineage>
</organism>
<dbReference type="AlphaFoldDB" id="A0A2W4U995"/>
<proteinExistence type="inferred from homology"/>
<feature type="domain" description="Guanylate cyclase" evidence="2">
    <location>
        <begin position="15"/>
        <end position="129"/>
    </location>
</feature>
<reference evidence="3 4" key="2">
    <citation type="submission" date="2018-06" db="EMBL/GenBank/DDBJ databases">
        <title>Metagenomic assembly of (sub)arctic Cyanobacteria and their associated microbiome from non-axenic cultures.</title>
        <authorList>
            <person name="Baurain D."/>
        </authorList>
    </citation>
    <scope>NUCLEOTIDE SEQUENCE [LARGE SCALE GENOMIC DNA]</scope>
    <source>
        <strain evidence="3">ULC129bin1</strain>
    </source>
</reference>
<protein>
    <recommendedName>
        <fullName evidence="2">Guanylate cyclase domain-containing protein</fullName>
    </recommendedName>
</protein>
<sequence length="455" mass="50351">MNTPVHPQIQRTLAAIVVTDAVGFSKHMSQDEDRALSIINRDLQLIGELCEFFEGKILKTVGDGMLMYFVSAVQAAACAIEVQKTFGGFIQSGQAGNHFVHRVGVHLGDIFFNQEDMMGTGVNVAARLESEAYPGAICMSQVVYNVVKSRLDLDADYIGELALKNIEGGIPAYHVWPRGMRPEGTNGGETTEAIAPLAVTPLRAALKTLASHKNHRRIKKLLYGVYYGMWENNAAVLEAVPLKTLIEVLTERNETLEDCRQSLYRIVNTLNRKTAYATVADTILDSLYAFYSEESSGAIDTEADAFPTEAGGGLINPMIALYKDVADRIDLRAERVRMKKLVYCLCYEKWENDSEAIAQIRTIMLVEALYQQITTIQGLQNRLRAVLLRLNRKATYAPIANALFEECQALYPESNSQVAMPGAADLEDPSEDCTEIKVAQKSATRWAENQSPTPD</sequence>
<dbReference type="PROSITE" id="PS50125">
    <property type="entry name" value="GUANYLATE_CYCLASE_2"/>
    <property type="match status" value="1"/>
</dbReference>
<accession>A0A2W4U995</accession>
<name>A0A2W4U995_9CYAN</name>
<dbReference type="PANTHER" id="PTHR43081">
    <property type="entry name" value="ADENYLATE CYCLASE, TERMINAL-DIFFERENTIATION SPECIFIC-RELATED"/>
    <property type="match status" value="1"/>
</dbReference>
<dbReference type="Gene3D" id="3.30.70.1230">
    <property type="entry name" value="Nucleotide cyclase"/>
    <property type="match status" value="1"/>
</dbReference>
<evidence type="ECO:0000259" key="2">
    <source>
        <dbReference type="PROSITE" id="PS50125"/>
    </source>
</evidence>
<dbReference type="SUPFAM" id="SSF55073">
    <property type="entry name" value="Nucleotide cyclase"/>
    <property type="match status" value="1"/>
</dbReference>
<dbReference type="CDD" id="cd07302">
    <property type="entry name" value="CHD"/>
    <property type="match status" value="1"/>
</dbReference>
<dbReference type="GO" id="GO:0006171">
    <property type="term" value="P:cAMP biosynthetic process"/>
    <property type="evidence" value="ECO:0007669"/>
    <property type="project" value="TreeGrafter"/>
</dbReference>
<dbReference type="InterPro" id="IPR029787">
    <property type="entry name" value="Nucleotide_cyclase"/>
</dbReference>
<evidence type="ECO:0000313" key="4">
    <source>
        <dbReference type="Proteomes" id="UP000249354"/>
    </source>
</evidence>
<reference evidence="4" key="1">
    <citation type="submission" date="2018-04" db="EMBL/GenBank/DDBJ databases">
        <authorList>
            <person name="Cornet L."/>
        </authorList>
    </citation>
    <scope>NUCLEOTIDE SEQUENCE [LARGE SCALE GENOMIC DNA]</scope>
</reference>
<comment type="caution">
    <text evidence="3">The sequence shown here is derived from an EMBL/GenBank/DDBJ whole genome shotgun (WGS) entry which is preliminary data.</text>
</comment>
<evidence type="ECO:0000313" key="3">
    <source>
        <dbReference type="EMBL" id="PZO15640.1"/>
    </source>
</evidence>
<dbReference type="GO" id="GO:0004016">
    <property type="term" value="F:adenylate cyclase activity"/>
    <property type="evidence" value="ECO:0007669"/>
    <property type="project" value="UniProtKB-ARBA"/>
</dbReference>